<dbReference type="Gene3D" id="2.30.110.10">
    <property type="entry name" value="Electron Transport, Fmn-binding Protein, Chain A"/>
    <property type="match status" value="1"/>
</dbReference>
<dbReference type="GO" id="GO:0010181">
    <property type="term" value="F:FMN binding"/>
    <property type="evidence" value="ECO:0007669"/>
    <property type="project" value="InterPro"/>
</dbReference>
<dbReference type="RefSeq" id="XP_007918632.1">
    <property type="nucleotide sequence ID" value="XM_007920441.1"/>
</dbReference>
<name>R8BBB6_PHAM7</name>
<dbReference type="PANTHER" id="PTHR28243">
    <property type="entry name" value="AGL049CP"/>
    <property type="match status" value="1"/>
</dbReference>
<organism evidence="2 3">
    <name type="scientific">Phaeoacremonium minimum (strain UCR-PA7)</name>
    <name type="common">Esca disease fungus</name>
    <name type="synonym">Togninia minima</name>
    <dbReference type="NCBI Taxonomy" id="1286976"/>
    <lineage>
        <taxon>Eukaryota</taxon>
        <taxon>Fungi</taxon>
        <taxon>Dikarya</taxon>
        <taxon>Ascomycota</taxon>
        <taxon>Pezizomycotina</taxon>
        <taxon>Sordariomycetes</taxon>
        <taxon>Sordariomycetidae</taxon>
        <taxon>Togniniales</taxon>
        <taxon>Togniniaceae</taxon>
        <taxon>Phaeoacremonium</taxon>
    </lineage>
</organism>
<proteinExistence type="predicted"/>
<dbReference type="eggNOG" id="ENOG502S535">
    <property type="taxonomic scope" value="Eukaryota"/>
</dbReference>
<feature type="domain" description="Pyridoxamine 5'-phosphate oxidase Alr4036 family FMN-binding" evidence="1">
    <location>
        <begin position="12"/>
        <end position="141"/>
    </location>
</feature>
<gene>
    <name evidence="2" type="ORF">UCRPA7_7921</name>
</gene>
<sequence>MSSSSSSKAVAAPWRSLFLEHVSGMKQALFTFSTLHPIPSSAPNAPSVVPRARTCVMRGVWGTMPENDKNKAPRNPEGVYESDLPIFTTDCRMDKVPEIFGGSGLHSVGSSGSGGGGAVEAVFWATEPQTQWRVRGTAWVLGPDIDGEGGRAVREALEKRMRTPTDGGKGSSEESWSWSREITGHFGNLSPGMRGTFRNPAPGTLRSVPPKEGEGLGQKVEDLDDELARTNFRVVVIVPTEVDQVDLSNPEDVRRYLYTFVGQEGRTVHEGGKITGEWEKVEFWP</sequence>
<accession>R8BBB6</accession>
<dbReference type="InterPro" id="IPR012349">
    <property type="entry name" value="Split_barrel_FMN-bd"/>
</dbReference>
<dbReference type="EMBL" id="KB933328">
    <property type="protein sequence ID" value="EON96591.1"/>
    <property type="molecule type" value="Genomic_DNA"/>
</dbReference>
<dbReference type="OrthoDB" id="5394411at2759"/>
<dbReference type="PANTHER" id="PTHR28243:SF1">
    <property type="entry name" value="PYRIDOXAMINE 5'-PHOSPHATE OXIDASE ALR4036 FAMILY FMN-BINDING DOMAIN-CONTAINING PROTEIN"/>
    <property type="match status" value="1"/>
</dbReference>
<protein>
    <submittedName>
        <fullName evidence="2">Putative zn 2cys6 transcription factor protein</fullName>
    </submittedName>
</protein>
<dbReference type="GeneID" id="19328723"/>
<evidence type="ECO:0000313" key="2">
    <source>
        <dbReference type="EMBL" id="EON96591.1"/>
    </source>
</evidence>
<dbReference type="KEGG" id="tmn:UCRPA7_7921"/>
<dbReference type="HOGENOM" id="CLU_061619_0_0_1"/>
<dbReference type="Pfam" id="PF12766">
    <property type="entry name" value="Pyridox_oxase_2"/>
    <property type="match status" value="1"/>
</dbReference>
<reference evidence="3" key="1">
    <citation type="journal article" date="2013" name="Genome Announc.">
        <title>Draft genome sequence of the ascomycete Phaeoacremonium aleophilum strain UCR-PA7, a causal agent of the esca disease complex in grapevines.</title>
        <authorList>
            <person name="Blanco-Ulate B."/>
            <person name="Rolshausen P."/>
            <person name="Cantu D."/>
        </authorList>
    </citation>
    <scope>NUCLEOTIDE SEQUENCE [LARGE SCALE GENOMIC DNA]</scope>
    <source>
        <strain evidence="3">UCR-PA7</strain>
    </source>
</reference>
<dbReference type="Proteomes" id="UP000014074">
    <property type="component" value="Unassembled WGS sequence"/>
</dbReference>
<evidence type="ECO:0000259" key="1">
    <source>
        <dbReference type="Pfam" id="PF12766"/>
    </source>
</evidence>
<dbReference type="AlphaFoldDB" id="R8BBB6"/>
<dbReference type="SUPFAM" id="SSF50475">
    <property type="entry name" value="FMN-binding split barrel"/>
    <property type="match status" value="1"/>
</dbReference>
<dbReference type="InterPro" id="IPR024624">
    <property type="entry name" value="Pyridox_Oxase_Alr4036_FMN-bd"/>
</dbReference>
<evidence type="ECO:0000313" key="3">
    <source>
        <dbReference type="Proteomes" id="UP000014074"/>
    </source>
</evidence>
<keyword evidence="3" id="KW-1185">Reference proteome</keyword>